<evidence type="ECO:0000313" key="2">
    <source>
        <dbReference type="EMBL" id="MFD1454115.1"/>
    </source>
</evidence>
<proteinExistence type="predicted"/>
<protein>
    <submittedName>
        <fullName evidence="2">FeoB-associated Cys-rich membrane protein</fullName>
    </submittedName>
</protein>
<gene>
    <name evidence="2" type="ORF">ACFQ44_00305</name>
</gene>
<dbReference type="RefSeq" id="WP_203642712.1">
    <property type="nucleotide sequence ID" value="NZ_BOLN01000001.1"/>
</dbReference>
<comment type="caution">
    <text evidence="2">The sequence shown here is derived from an EMBL/GenBank/DDBJ whole genome shotgun (WGS) entry which is preliminary data.</text>
</comment>
<dbReference type="Proteomes" id="UP001597189">
    <property type="component" value="Unassembled WGS sequence"/>
</dbReference>
<name>A0ABW4D0C7_9LACO</name>
<organism evidence="2 3">
    <name type="scientific">Levilactobacillus lanxiensis</name>
    <dbReference type="NCBI Taxonomy" id="2799568"/>
    <lineage>
        <taxon>Bacteria</taxon>
        <taxon>Bacillati</taxon>
        <taxon>Bacillota</taxon>
        <taxon>Bacilli</taxon>
        <taxon>Lactobacillales</taxon>
        <taxon>Lactobacillaceae</taxon>
        <taxon>Levilactobacillus</taxon>
    </lineage>
</organism>
<feature type="transmembrane region" description="Helical" evidence="1">
    <location>
        <begin position="6"/>
        <end position="22"/>
    </location>
</feature>
<sequence length="49" mass="5317">MSILINSVIVIAIIGGAGFVLYRHLKKSSQGSCPACEYDCPAKQQLKKH</sequence>
<keyword evidence="1" id="KW-0812">Transmembrane</keyword>
<accession>A0ABW4D0C7</accession>
<dbReference type="EMBL" id="JBHTOD010000001">
    <property type="protein sequence ID" value="MFD1454115.1"/>
    <property type="molecule type" value="Genomic_DNA"/>
</dbReference>
<keyword evidence="3" id="KW-1185">Reference proteome</keyword>
<evidence type="ECO:0000256" key="1">
    <source>
        <dbReference type="SAM" id="Phobius"/>
    </source>
</evidence>
<dbReference type="Pfam" id="PF12669">
    <property type="entry name" value="FeoB_associated"/>
    <property type="match status" value="1"/>
</dbReference>
<evidence type="ECO:0000313" key="3">
    <source>
        <dbReference type="Proteomes" id="UP001597189"/>
    </source>
</evidence>
<reference evidence="3" key="1">
    <citation type="journal article" date="2019" name="Int. J. Syst. Evol. Microbiol.">
        <title>The Global Catalogue of Microorganisms (GCM) 10K type strain sequencing project: providing services to taxonomists for standard genome sequencing and annotation.</title>
        <authorList>
            <consortium name="The Broad Institute Genomics Platform"/>
            <consortium name="The Broad Institute Genome Sequencing Center for Infectious Disease"/>
            <person name="Wu L."/>
            <person name="Ma J."/>
        </authorList>
    </citation>
    <scope>NUCLEOTIDE SEQUENCE [LARGE SCALE GENOMIC DNA]</scope>
    <source>
        <strain evidence="3">CCM 8979</strain>
    </source>
</reference>
<keyword evidence="1" id="KW-1133">Transmembrane helix</keyword>
<keyword evidence="1" id="KW-0472">Membrane</keyword>